<name>A0A540R5Q7_9CORY</name>
<comment type="caution">
    <text evidence="5">The sequence shown here is derived from an EMBL/GenBank/DDBJ whole genome shotgun (WGS) entry which is preliminary data.</text>
</comment>
<keyword evidence="3" id="KW-1133">Transmembrane helix</keyword>
<feature type="compositionally biased region" description="Basic and acidic residues" evidence="2">
    <location>
        <begin position="197"/>
        <end position="213"/>
    </location>
</feature>
<feature type="compositionally biased region" description="Polar residues" evidence="2">
    <location>
        <begin position="256"/>
        <end position="283"/>
    </location>
</feature>
<evidence type="ECO:0000256" key="1">
    <source>
        <dbReference type="SAM" id="Coils"/>
    </source>
</evidence>
<feature type="domain" description="DUF6779" evidence="4">
    <location>
        <begin position="55"/>
        <end position="154"/>
    </location>
</feature>
<dbReference type="AlphaFoldDB" id="A0A540R5Q7"/>
<keyword evidence="6" id="KW-1185">Reference proteome</keyword>
<feature type="transmembrane region" description="Helical" evidence="3">
    <location>
        <begin position="30"/>
        <end position="48"/>
    </location>
</feature>
<organism evidence="5 6">
    <name type="scientific">Corynebacterium phoceense</name>
    <dbReference type="NCBI Taxonomy" id="1686286"/>
    <lineage>
        <taxon>Bacteria</taxon>
        <taxon>Bacillati</taxon>
        <taxon>Actinomycetota</taxon>
        <taxon>Actinomycetes</taxon>
        <taxon>Mycobacteriales</taxon>
        <taxon>Corynebacteriaceae</taxon>
        <taxon>Corynebacterium</taxon>
    </lineage>
</organism>
<evidence type="ECO:0000313" key="5">
    <source>
        <dbReference type="EMBL" id="TQE43036.1"/>
    </source>
</evidence>
<proteinExistence type="predicted"/>
<keyword evidence="1" id="KW-0175">Coiled coil</keyword>
<evidence type="ECO:0000256" key="3">
    <source>
        <dbReference type="SAM" id="Phobius"/>
    </source>
</evidence>
<feature type="region of interest" description="Disordered" evidence="2">
    <location>
        <begin position="1"/>
        <end position="21"/>
    </location>
</feature>
<gene>
    <name evidence="5" type="ORF">EJK80_09180</name>
</gene>
<feature type="region of interest" description="Disordered" evidence="2">
    <location>
        <begin position="174"/>
        <end position="367"/>
    </location>
</feature>
<dbReference type="RefSeq" id="WP_141629086.1">
    <property type="nucleotide sequence ID" value="NZ_VHIR01000013.1"/>
</dbReference>
<evidence type="ECO:0000256" key="2">
    <source>
        <dbReference type="SAM" id="MobiDB-lite"/>
    </source>
</evidence>
<keyword evidence="3" id="KW-0812">Transmembrane</keyword>
<dbReference type="Pfam" id="PF20570">
    <property type="entry name" value="DUF6779"/>
    <property type="match status" value="1"/>
</dbReference>
<feature type="compositionally biased region" description="Low complexity" evidence="2">
    <location>
        <begin position="298"/>
        <end position="307"/>
    </location>
</feature>
<dbReference type="InterPro" id="IPR046706">
    <property type="entry name" value="DUF6779"/>
</dbReference>
<accession>A0A540R5Q7</accession>
<evidence type="ECO:0000313" key="6">
    <source>
        <dbReference type="Proteomes" id="UP000318080"/>
    </source>
</evidence>
<dbReference type="Proteomes" id="UP000318080">
    <property type="component" value="Unassembled WGS sequence"/>
</dbReference>
<feature type="transmembrane region" description="Helical" evidence="3">
    <location>
        <begin position="54"/>
        <end position="73"/>
    </location>
</feature>
<evidence type="ECO:0000259" key="4">
    <source>
        <dbReference type="Pfam" id="PF20570"/>
    </source>
</evidence>
<feature type="coiled-coil region" evidence="1">
    <location>
        <begin position="91"/>
        <end position="139"/>
    </location>
</feature>
<feature type="compositionally biased region" description="Low complexity" evidence="2">
    <location>
        <begin position="317"/>
        <end position="338"/>
    </location>
</feature>
<dbReference type="STRING" id="1686286.GCA_900092335_00124"/>
<feature type="compositionally biased region" description="Low complexity" evidence="2">
    <location>
        <begin position="231"/>
        <end position="247"/>
    </location>
</feature>
<reference evidence="5 6" key="1">
    <citation type="submission" date="2019-06" db="EMBL/GenBank/DDBJ databases">
        <title>Draft genome of C. phoceense Strain 272.</title>
        <authorList>
            <person name="Pacheco L.G.C."/>
            <person name="Barberis C.M."/>
            <person name="Almuzara M.N."/>
            <person name="Traglia G.M."/>
            <person name="Santos C.S."/>
            <person name="Rocha D.J.P.G."/>
            <person name="Aguiar E.R.G.R."/>
            <person name="Vay C.A."/>
        </authorList>
    </citation>
    <scope>NUCLEOTIDE SEQUENCE [LARGE SCALE GENOMIC DNA]</scope>
    <source>
        <strain evidence="5 6">272</strain>
    </source>
</reference>
<protein>
    <recommendedName>
        <fullName evidence="4">DUF6779 domain-containing protein</fullName>
    </recommendedName>
</protein>
<keyword evidence="3" id="KW-0472">Membrane</keyword>
<sequence>MTSTQQQEFPDKDGAQSAPESGTATTRAHWALIALVVLAVVATILMLISGSAAAMKLALVAALWAAVLGFFLVTRYRRETAQREQELVLREELYTAELDKLRAEKSALEGATPGDSELLADIKHELQQIRTQLEELSGRDFTYEPAALYAEARRIAEIEYKVGATEEPKVAFTQSSAGAPSADAIAGRVGTQPSASSRHDNPLSELIREREAAGTDTPTRRHGAHETPETAAASSASASAPQADTASKPQAASAASFVSEQTPHAPTFSTQRSPESTFSTGSFQAVRWDQGGVDTNVTPKASTTAHSAAKKTEPATAQDAKAADAAQDAGQDSAQDSAQDAKKAEAAAAAGRRGRRRSDAGREGAVSVAELMAQMKKGK</sequence>
<dbReference type="EMBL" id="VHIR01000013">
    <property type="protein sequence ID" value="TQE43036.1"/>
    <property type="molecule type" value="Genomic_DNA"/>
</dbReference>